<evidence type="ECO:0000256" key="4">
    <source>
        <dbReference type="ARBA" id="ARBA00022807"/>
    </source>
</evidence>
<proteinExistence type="inferred from homology"/>
<keyword evidence="2" id="KW-0645">Protease</keyword>
<gene>
    <name evidence="7" type="ORF">HID58_051287</name>
</gene>
<comment type="caution">
    <text evidence="7">The sequence shown here is derived from an EMBL/GenBank/DDBJ whole genome shotgun (WGS) entry which is preliminary data.</text>
</comment>
<evidence type="ECO:0000256" key="1">
    <source>
        <dbReference type="ARBA" id="ARBA00008455"/>
    </source>
</evidence>
<accession>A0ABQ8A8K9</accession>
<evidence type="ECO:0000313" key="7">
    <source>
        <dbReference type="EMBL" id="KAH0888858.1"/>
    </source>
</evidence>
<feature type="domain" description="Peptidase C1A papain C-terminal" evidence="6">
    <location>
        <begin position="52"/>
        <end position="269"/>
    </location>
</feature>
<keyword evidence="8" id="KW-1185">Reference proteome</keyword>
<evidence type="ECO:0000256" key="5">
    <source>
        <dbReference type="SAM" id="MobiDB-lite"/>
    </source>
</evidence>
<dbReference type="InterPro" id="IPR013128">
    <property type="entry name" value="Peptidase_C1A"/>
</dbReference>
<dbReference type="Proteomes" id="UP000824890">
    <property type="component" value="Unassembled WGS sequence"/>
</dbReference>
<reference evidence="7 8" key="1">
    <citation type="submission" date="2021-05" db="EMBL/GenBank/DDBJ databases">
        <title>Genome Assembly of Synthetic Allotetraploid Brassica napus Reveals Homoeologous Exchanges between Subgenomes.</title>
        <authorList>
            <person name="Davis J.T."/>
        </authorList>
    </citation>
    <scope>NUCLEOTIDE SEQUENCE [LARGE SCALE GENOMIC DNA]</scope>
    <source>
        <strain evidence="8">cv. Da-Ae</strain>
        <tissue evidence="7">Seedling</tissue>
    </source>
</reference>
<dbReference type="EMBL" id="JAGKQM010000013">
    <property type="protein sequence ID" value="KAH0888858.1"/>
    <property type="molecule type" value="Genomic_DNA"/>
</dbReference>
<comment type="similarity">
    <text evidence="1">Belongs to the peptidase C1 family.</text>
</comment>
<dbReference type="InterPro" id="IPR038765">
    <property type="entry name" value="Papain-like_cys_pep_sf"/>
</dbReference>
<dbReference type="SMART" id="SM00645">
    <property type="entry name" value="Pept_C1"/>
    <property type="match status" value="1"/>
</dbReference>
<feature type="region of interest" description="Disordered" evidence="5">
    <location>
        <begin position="1"/>
        <end position="29"/>
    </location>
</feature>
<evidence type="ECO:0000259" key="6">
    <source>
        <dbReference type="SMART" id="SM00645"/>
    </source>
</evidence>
<feature type="compositionally biased region" description="Polar residues" evidence="5">
    <location>
        <begin position="18"/>
        <end position="27"/>
    </location>
</feature>
<dbReference type="SUPFAM" id="SSF54001">
    <property type="entry name" value="Cysteine proteinases"/>
    <property type="match status" value="1"/>
</dbReference>
<evidence type="ECO:0000256" key="3">
    <source>
        <dbReference type="ARBA" id="ARBA00022801"/>
    </source>
</evidence>
<dbReference type="PANTHER" id="PTHR12411">
    <property type="entry name" value="CYSTEINE PROTEASE FAMILY C1-RELATED"/>
    <property type="match status" value="1"/>
</dbReference>
<protein>
    <recommendedName>
        <fullName evidence="6">Peptidase C1A papain C-terminal domain-containing protein</fullName>
    </recommendedName>
</protein>
<evidence type="ECO:0000313" key="8">
    <source>
        <dbReference type="Proteomes" id="UP000824890"/>
    </source>
</evidence>
<keyword evidence="4" id="KW-0788">Thiol protease</keyword>
<dbReference type="Gene3D" id="3.90.70.10">
    <property type="entry name" value="Cysteine proteinases"/>
    <property type="match status" value="1"/>
</dbReference>
<evidence type="ECO:0000256" key="2">
    <source>
        <dbReference type="ARBA" id="ARBA00022670"/>
    </source>
</evidence>
<name>A0ABQ8A8K9_BRANA</name>
<sequence length="289" mass="33287">MDNNKRKGKEIYEEPETVFTTGETSSSRVEDTEVDYENVGSGAYYDYYDYESDDCWDWRDYDGVLGPVIDQRDQATCWAVAIVRVVQALLNIGVVVPQQLELSIQHIVNHVNFDAERDINNIRNALSFMKSSGVCLESRCSSHGRQLVRKNCTHQQHINYHKVDGFTHLIDVEDADLEDIVRRQPVIGLIPINDELHYYDFKRDMIYQHDRTTDPPDPAVHNVLIVGFGNRNGRPYWIVRNSWGEDWGDGGYAYVYRQPIRGRSISQFTEIIIPNKRDHPRPPGPKSGA</sequence>
<dbReference type="Pfam" id="PF00112">
    <property type="entry name" value="Peptidase_C1"/>
    <property type="match status" value="1"/>
</dbReference>
<organism evidence="7 8">
    <name type="scientific">Brassica napus</name>
    <name type="common">Rape</name>
    <dbReference type="NCBI Taxonomy" id="3708"/>
    <lineage>
        <taxon>Eukaryota</taxon>
        <taxon>Viridiplantae</taxon>
        <taxon>Streptophyta</taxon>
        <taxon>Embryophyta</taxon>
        <taxon>Tracheophyta</taxon>
        <taxon>Spermatophyta</taxon>
        <taxon>Magnoliopsida</taxon>
        <taxon>eudicotyledons</taxon>
        <taxon>Gunneridae</taxon>
        <taxon>Pentapetalae</taxon>
        <taxon>rosids</taxon>
        <taxon>malvids</taxon>
        <taxon>Brassicales</taxon>
        <taxon>Brassicaceae</taxon>
        <taxon>Brassiceae</taxon>
        <taxon>Brassica</taxon>
    </lineage>
</organism>
<dbReference type="InterPro" id="IPR000668">
    <property type="entry name" value="Peptidase_C1A_C"/>
</dbReference>
<keyword evidence="3" id="KW-0378">Hydrolase</keyword>